<evidence type="ECO:0000313" key="1">
    <source>
        <dbReference type="EMBL" id="OEL16399.1"/>
    </source>
</evidence>
<dbReference type="STRING" id="888268.A0A1E5UU11"/>
<comment type="caution">
    <text evidence="1">The sequence shown here is derived from an EMBL/GenBank/DDBJ whole genome shotgun (WGS) entry which is preliminary data.</text>
</comment>
<proteinExistence type="predicted"/>
<evidence type="ECO:0008006" key="3">
    <source>
        <dbReference type="Google" id="ProtNLM"/>
    </source>
</evidence>
<gene>
    <name evidence="1" type="ORF">BAE44_0022582</name>
</gene>
<name>A0A1E5UU11_9POAL</name>
<evidence type="ECO:0000313" key="2">
    <source>
        <dbReference type="Proteomes" id="UP000095767"/>
    </source>
</evidence>
<dbReference type="EMBL" id="LWDX02063159">
    <property type="protein sequence ID" value="OEL16399.1"/>
    <property type="molecule type" value="Genomic_DNA"/>
</dbReference>
<protein>
    <recommendedName>
        <fullName evidence="3">40S ribosomal protein S18</fullName>
    </recommendedName>
</protein>
<dbReference type="AlphaFoldDB" id="A0A1E5UU11"/>
<feature type="non-terminal residue" evidence="1">
    <location>
        <position position="1"/>
    </location>
</feature>
<reference evidence="1 2" key="1">
    <citation type="submission" date="2016-09" db="EMBL/GenBank/DDBJ databases">
        <title>The draft genome of Dichanthelium oligosanthes: A C3 panicoid grass species.</title>
        <authorList>
            <person name="Studer A.J."/>
            <person name="Schnable J.C."/>
            <person name="Brutnell T.P."/>
        </authorList>
    </citation>
    <scope>NUCLEOTIDE SEQUENCE [LARGE SCALE GENOMIC DNA]</scope>
    <source>
        <strain evidence="2">cv. Kellogg 1175</strain>
        <tissue evidence="1">Leaf</tissue>
    </source>
</reference>
<keyword evidence="2" id="KW-1185">Reference proteome</keyword>
<accession>A0A1E5UU11</accession>
<sequence length="38" mass="4676">LTPKELKRLMTVMANLRQFKVSDWFLNRKKDYKVGWFS</sequence>
<dbReference type="Proteomes" id="UP000095767">
    <property type="component" value="Unassembled WGS sequence"/>
</dbReference>
<organism evidence="1 2">
    <name type="scientific">Dichanthelium oligosanthes</name>
    <dbReference type="NCBI Taxonomy" id="888268"/>
    <lineage>
        <taxon>Eukaryota</taxon>
        <taxon>Viridiplantae</taxon>
        <taxon>Streptophyta</taxon>
        <taxon>Embryophyta</taxon>
        <taxon>Tracheophyta</taxon>
        <taxon>Spermatophyta</taxon>
        <taxon>Magnoliopsida</taxon>
        <taxon>Liliopsida</taxon>
        <taxon>Poales</taxon>
        <taxon>Poaceae</taxon>
        <taxon>PACMAD clade</taxon>
        <taxon>Panicoideae</taxon>
        <taxon>Panicodae</taxon>
        <taxon>Paniceae</taxon>
        <taxon>Dichantheliinae</taxon>
        <taxon>Dichanthelium</taxon>
    </lineage>
</organism>